<keyword evidence="3" id="KW-1185">Reference proteome</keyword>
<evidence type="ECO:0000256" key="1">
    <source>
        <dbReference type="SAM" id="SignalP"/>
    </source>
</evidence>
<sequence length="99" mass="10141">MTVNTRTRAITALALTGALLGGGALTTAPAWAAPIPPGCTIRATSTAAHTKCLDMAHRAAVKCTGDNWHFGDRVDPGFTSIASCASGDVALDHSIDLHE</sequence>
<protein>
    <recommendedName>
        <fullName evidence="4">Secreted protein</fullName>
    </recommendedName>
</protein>
<dbReference type="RefSeq" id="WP_041562002.1">
    <property type="nucleotide sequence ID" value="NZ_JAYMRS010000001.1"/>
</dbReference>
<gene>
    <name evidence="2" type="ORF">VSQ78_03220</name>
</gene>
<comment type="caution">
    <text evidence="2">The sequence shown here is derived from an EMBL/GenBank/DDBJ whole genome shotgun (WGS) entry which is preliminary data.</text>
</comment>
<keyword evidence="1" id="KW-0732">Signal</keyword>
<dbReference type="EMBL" id="JAYMRS010000001">
    <property type="protein sequence ID" value="MFB8766698.1"/>
    <property type="molecule type" value="Genomic_DNA"/>
</dbReference>
<organism evidence="2 3">
    <name type="scientific">Nocardiopsis alba</name>
    <dbReference type="NCBI Taxonomy" id="53437"/>
    <lineage>
        <taxon>Bacteria</taxon>
        <taxon>Bacillati</taxon>
        <taxon>Actinomycetota</taxon>
        <taxon>Actinomycetes</taxon>
        <taxon>Streptosporangiales</taxon>
        <taxon>Nocardiopsidaceae</taxon>
        <taxon>Nocardiopsis</taxon>
    </lineage>
</organism>
<name>A0ABV5DQ43_9ACTN</name>
<accession>A0ABV5DQ43</accession>
<reference evidence="2 3" key="1">
    <citation type="submission" date="2024-01" db="EMBL/GenBank/DDBJ databases">
        <title>Genome mining of biosynthetic gene clusters to explore secondary metabolites of Streptomyces sp.</title>
        <authorList>
            <person name="Baig A."/>
            <person name="Ajitkumar Shintre N."/>
            <person name="Kumar H."/>
            <person name="Anbarasu A."/>
            <person name="Ramaiah S."/>
        </authorList>
    </citation>
    <scope>NUCLEOTIDE SEQUENCE [LARGE SCALE GENOMIC DNA]</scope>
    <source>
        <strain evidence="2 3">A01</strain>
    </source>
</reference>
<feature type="signal peptide" evidence="1">
    <location>
        <begin position="1"/>
        <end position="32"/>
    </location>
</feature>
<evidence type="ECO:0000313" key="2">
    <source>
        <dbReference type="EMBL" id="MFB8766698.1"/>
    </source>
</evidence>
<evidence type="ECO:0008006" key="4">
    <source>
        <dbReference type="Google" id="ProtNLM"/>
    </source>
</evidence>
<dbReference type="InterPro" id="IPR006311">
    <property type="entry name" value="TAT_signal"/>
</dbReference>
<evidence type="ECO:0000313" key="3">
    <source>
        <dbReference type="Proteomes" id="UP001585053"/>
    </source>
</evidence>
<proteinExistence type="predicted"/>
<dbReference type="PROSITE" id="PS51318">
    <property type="entry name" value="TAT"/>
    <property type="match status" value="1"/>
</dbReference>
<feature type="chain" id="PRO_5046790489" description="Secreted protein" evidence="1">
    <location>
        <begin position="33"/>
        <end position="99"/>
    </location>
</feature>
<dbReference type="Proteomes" id="UP001585053">
    <property type="component" value="Unassembled WGS sequence"/>
</dbReference>